<dbReference type="SUPFAM" id="SSF82171">
    <property type="entry name" value="DPP6 N-terminal domain-like"/>
    <property type="match status" value="1"/>
</dbReference>
<dbReference type="EMBL" id="FONV01000004">
    <property type="protein sequence ID" value="SFE87381.1"/>
    <property type="molecule type" value="Genomic_DNA"/>
</dbReference>
<organism evidence="1 2">
    <name type="scientific">Actinoplanes philippinensis</name>
    <dbReference type="NCBI Taxonomy" id="35752"/>
    <lineage>
        <taxon>Bacteria</taxon>
        <taxon>Bacillati</taxon>
        <taxon>Actinomycetota</taxon>
        <taxon>Actinomycetes</taxon>
        <taxon>Micromonosporales</taxon>
        <taxon>Micromonosporaceae</taxon>
        <taxon>Actinoplanes</taxon>
    </lineage>
</organism>
<sequence length="561" mass="61488">MLESLARRVVAGVAAGDRGWRTEYRIRRLIGAGDRGAQVAVDALWECWLLTADDRWWTVLLRWNRPAAFAWTLNSGLFDPGQVHRLSRVALDDPAHRCTAEGLAEALGRTGHPIAEIARRHLSRPAAHVLDTLDGAPRTAAVVDYLTGRLVRDHDWDGLWRFARDLPPADAAEALRHADPRWRPPDRAGDELYTLLRDADPEHLRELVTLLATPRILPTDRPVLRGAFSADERLMAVTLASELRVYDVASGTRLAAHELDEIDPGPVSFEGDAPIVVQRWPGEPVLRSTVWRFGPGRRTGRSVNGWVYDLRPGTLDGTSQVASARRAPGLPWPEVSLIRRHGPPAIRRPEGVADLRCMVLDTDPVDRRVAFAGDRITVAGLGPGNRLRGPVHSYPRISQDWRGLCLAGPDLVFSCDATEVVGWRVDGGLLRPAVIRRHGHGAIAWAPYRNAVAATDWQHGLQYLDADTLEPQDVPGDLYGLRARQLWSAPLGTGTHAAAADGEIRLVLASVAGLAHLARQPMSRGGLGAVRPDPVMWDRAAALVEVLAANDRYRASVRSAG</sequence>
<protein>
    <submittedName>
        <fullName evidence="1">Uncharacterized protein</fullName>
    </submittedName>
</protein>
<accession>A0A1I2E4E9</accession>
<dbReference type="AlphaFoldDB" id="A0A1I2E4E9"/>
<gene>
    <name evidence="1" type="ORF">SAMN05421541_104162</name>
</gene>
<evidence type="ECO:0000313" key="2">
    <source>
        <dbReference type="Proteomes" id="UP000199645"/>
    </source>
</evidence>
<dbReference type="STRING" id="35752.SAMN05421541_104162"/>
<dbReference type="Proteomes" id="UP000199645">
    <property type="component" value="Unassembled WGS sequence"/>
</dbReference>
<reference evidence="1 2" key="1">
    <citation type="submission" date="2016-10" db="EMBL/GenBank/DDBJ databases">
        <authorList>
            <person name="de Groot N.N."/>
        </authorList>
    </citation>
    <scope>NUCLEOTIDE SEQUENCE [LARGE SCALE GENOMIC DNA]</scope>
    <source>
        <strain evidence="1 2">DSM 43019</strain>
    </source>
</reference>
<name>A0A1I2E4E9_9ACTN</name>
<proteinExistence type="predicted"/>
<evidence type="ECO:0000313" key="1">
    <source>
        <dbReference type="EMBL" id="SFE87381.1"/>
    </source>
</evidence>
<keyword evidence="2" id="KW-1185">Reference proteome</keyword>